<dbReference type="OrthoDB" id="8776177at2"/>
<evidence type="ECO:0000256" key="9">
    <source>
        <dbReference type="ARBA" id="ARBA00023136"/>
    </source>
</evidence>
<feature type="transmembrane region" description="Helical" evidence="10">
    <location>
        <begin position="26"/>
        <end position="48"/>
    </location>
</feature>
<evidence type="ECO:0000256" key="6">
    <source>
        <dbReference type="ARBA" id="ARBA00022692"/>
    </source>
</evidence>
<dbReference type="Pfam" id="PF04612">
    <property type="entry name" value="T2SSM"/>
    <property type="match status" value="1"/>
</dbReference>
<sequence length="170" mass="18331">MEAQIRAIKAALTEWFEAREPREKRLLVAGGALLAVVLLYSLLWAPAWDGCSRIRASLPLLQDEVAQMQTQLDEVRSLKGAAAIRAPQGLALRDALTTSLSQAGIPAPQITVLGKGVQVEVKNVPFGVWMGWLDEVRRSDHVRVVSAHATGEAQPGHANVSVTVQPAAEQ</sequence>
<keyword evidence="5" id="KW-0997">Cell inner membrane</keyword>
<keyword evidence="12" id="KW-1185">Reference proteome</keyword>
<keyword evidence="8 10" id="KW-1133">Transmembrane helix</keyword>
<keyword evidence="3" id="KW-0813">Transport</keyword>
<evidence type="ECO:0000256" key="7">
    <source>
        <dbReference type="ARBA" id="ARBA00022927"/>
    </source>
</evidence>
<dbReference type="EMBL" id="FSRU01000001">
    <property type="protein sequence ID" value="SIO09874.1"/>
    <property type="molecule type" value="Genomic_DNA"/>
</dbReference>
<dbReference type="InterPro" id="IPR007690">
    <property type="entry name" value="T2SS_GspM"/>
</dbReference>
<evidence type="ECO:0000313" key="12">
    <source>
        <dbReference type="Proteomes" id="UP000185151"/>
    </source>
</evidence>
<dbReference type="Proteomes" id="UP000185151">
    <property type="component" value="Unassembled WGS sequence"/>
</dbReference>
<dbReference type="GO" id="GO:0015628">
    <property type="term" value="P:protein secretion by the type II secretion system"/>
    <property type="evidence" value="ECO:0007669"/>
    <property type="project" value="InterPro"/>
</dbReference>
<dbReference type="GO" id="GO:0015627">
    <property type="term" value="C:type II protein secretion system complex"/>
    <property type="evidence" value="ECO:0007669"/>
    <property type="project" value="InterPro"/>
</dbReference>
<keyword evidence="6 10" id="KW-0812">Transmembrane</keyword>
<dbReference type="InterPro" id="IPR023229">
    <property type="entry name" value="T2SS_M_periplasmic_sf"/>
</dbReference>
<dbReference type="SUPFAM" id="SSF103054">
    <property type="entry name" value="General secretion pathway protein M, EpsM"/>
    <property type="match status" value="1"/>
</dbReference>
<comment type="similarity">
    <text evidence="2">Belongs to the GSP M family.</text>
</comment>
<keyword evidence="4" id="KW-1003">Cell membrane</keyword>
<dbReference type="AlphaFoldDB" id="A0A1N6GQR1"/>
<evidence type="ECO:0000256" key="2">
    <source>
        <dbReference type="ARBA" id="ARBA00010637"/>
    </source>
</evidence>
<organism evidence="11 12">
    <name type="scientific">Paraburkholderia phenazinium</name>
    <dbReference type="NCBI Taxonomy" id="60549"/>
    <lineage>
        <taxon>Bacteria</taxon>
        <taxon>Pseudomonadati</taxon>
        <taxon>Pseudomonadota</taxon>
        <taxon>Betaproteobacteria</taxon>
        <taxon>Burkholderiales</taxon>
        <taxon>Burkholderiaceae</taxon>
        <taxon>Paraburkholderia</taxon>
    </lineage>
</organism>
<comment type="subcellular location">
    <subcellularLocation>
        <location evidence="1">Cell inner membrane</location>
        <topology evidence="1">Single-pass membrane protein</topology>
    </subcellularLocation>
</comment>
<dbReference type="RefSeq" id="WP_074294421.1">
    <property type="nucleotide sequence ID" value="NZ_FSRU01000001.1"/>
</dbReference>
<evidence type="ECO:0000256" key="10">
    <source>
        <dbReference type="SAM" id="Phobius"/>
    </source>
</evidence>
<dbReference type="Gene3D" id="3.30.1360.100">
    <property type="entry name" value="General secretion pathway protein M, EpsM"/>
    <property type="match status" value="1"/>
</dbReference>
<reference evidence="11 12" key="1">
    <citation type="submission" date="2016-11" db="EMBL/GenBank/DDBJ databases">
        <authorList>
            <person name="Jaros S."/>
            <person name="Januszkiewicz K."/>
            <person name="Wedrychowicz H."/>
        </authorList>
    </citation>
    <scope>NUCLEOTIDE SEQUENCE [LARGE SCALE GENOMIC DNA]</scope>
    <source>
        <strain evidence="11 12">GAS95</strain>
    </source>
</reference>
<name>A0A1N6GQR1_9BURK</name>
<evidence type="ECO:0000256" key="1">
    <source>
        <dbReference type="ARBA" id="ARBA00004377"/>
    </source>
</evidence>
<keyword evidence="9 10" id="KW-0472">Membrane</keyword>
<evidence type="ECO:0000256" key="5">
    <source>
        <dbReference type="ARBA" id="ARBA00022519"/>
    </source>
</evidence>
<gene>
    <name evidence="11" type="ORF">SAMN05444165_0910</name>
</gene>
<evidence type="ECO:0000256" key="4">
    <source>
        <dbReference type="ARBA" id="ARBA00022475"/>
    </source>
</evidence>
<keyword evidence="7" id="KW-0653">Protein transport</keyword>
<evidence type="ECO:0000313" key="11">
    <source>
        <dbReference type="EMBL" id="SIO09874.1"/>
    </source>
</evidence>
<evidence type="ECO:0000256" key="8">
    <source>
        <dbReference type="ARBA" id="ARBA00022989"/>
    </source>
</evidence>
<proteinExistence type="inferred from homology"/>
<accession>A0A1N6GQR1</accession>
<evidence type="ECO:0000256" key="3">
    <source>
        <dbReference type="ARBA" id="ARBA00022448"/>
    </source>
</evidence>
<protein>
    <submittedName>
        <fullName evidence="11">Type II secretion system protein M (GspM)</fullName>
    </submittedName>
</protein>
<dbReference type="GO" id="GO:0005886">
    <property type="term" value="C:plasma membrane"/>
    <property type="evidence" value="ECO:0007669"/>
    <property type="project" value="UniProtKB-SubCell"/>
</dbReference>